<sequence length="196" mass="21133">MADRAQGNARSLQGLAAILAALSLALFAWIHAGFVRAFSDAAAGQQMLDARIGGYERDDVIGMLHYLKDHPDPAAILHSMYLGPELIFPLVLGGLLFCLMRLIGPGGFFFGRPIPPGATAVIFCLPIFYTIVDYAENIAGLMLYPPATPSDAMVSLLASLLPIVVRLKFLTLVVTVILLARFAIFRYLSPDGSRPS</sequence>
<dbReference type="Proteomes" id="UP000199435">
    <property type="component" value="Unassembled WGS sequence"/>
</dbReference>
<evidence type="ECO:0000256" key="1">
    <source>
        <dbReference type="SAM" id="Phobius"/>
    </source>
</evidence>
<accession>A0A1C3VYD4</accession>
<feature type="transmembrane region" description="Helical" evidence="1">
    <location>
        <begin position="116"/>
        <end position="132"/>
    </location>
</feature>
<evidence type="ECO:0000313" key="2">
    <source>
        <dbReference type="EMBL" id="SCB32810.1"/>
    </source>
</evidence>
<dbReference type="STRING" id="411945.GA0061102_102015"/>
<organism evidence="2 3">
    <name type="scientific">Rhizobium miluonense</name>
    <dbReference type="NCBI Taxonomy" id="411945"/>
    <lineage>
        <taxon>Bacteria</taxon>
        <taxon>Pseudomonadati</taxon>
        <taxon>Pseudomonadota</taxon>
        <taxon>Alphaproteobacteria</taxon>
        <taxon>Hyphomicrobiales</taxon>
        <taxon>Rhizobiaceae</taxon>
        <taxon>Rhizobium/Agrobacterium group</taxon>
        <taxon>Rhizobium</taxon>
    </lineage>
</organism>
<gene>
    <name evidence="2" type="ORF">GA0061102_102015</name>
</gene>
<dbReference type="AlphaFoldDB" id="A0A1C3VYD4"/>
<reference evidence="3" key="1">
    <citation type="submission" date="2016-08" db="EMBL/GenBank/DDBJ databases">
        <authorList>
            <person name="Varghese N."/>
            <person name="Submissions Spin"/>
        </authorList>
    </citation>
    <scope>NUCLEOTIDE SEQUENCE [LARGE SCALE GENOMIC DNA]</scope>
    <source>
        <strain evidence="3">HAMBI 2971</strain>
    </source>
</reference>
<proteinExistence type="predicted"/>
<name>A0A1C3VYD4_9HYPH</name>
<feature type="transmembrane region" description="Helical" evidence="1">
    <location>
        <begin position="152"/>
        <end position="180"/>
    </location>
</feature>
<protein>
    <submittedName>
        <fullName evidence="2">Uncharacterized protein</fullName>
    </submittedName>
</protein>
<evidence type="ECO:0000313" key="3">
    <source>
        <dbReference type="Proteomes" id="UP000199435"/>
    </source>
</evidence>
<dbReference type="EMBL" id="FMAH01000020">
    <property type="protein sequence ID" value="SCB32810.1"/>
    <property type="molecule type" value="Genomic_DNA"/>
</dbReference>
<keyword evidence="1" id="KW-0812">Transmembrane</keyword>
<keyword evidence="1" id="KW-0472">Membrane</keyword>
<dbReference type="OrthoDB" id="8304878at2"/>
<keyword evidence="1" id="KW-1133">Transmembrane helix</keyword>
<feature type="transmembrane region" description="Helical" evidence="1">
    <location>
        <begin position="12"/>
        <end position="30"/>
    </location>
</feature>
<feature type="transmembrane region" description="Helical" evidence="1">
    <location>
        <begin position="86"/>
        <end position="104"/>
    </location>
</feature>
<keyword evidence="3" id="KW-1185">Reference proteome</keyword>
<dbReference type="RefSeq" id="WP_092851154.1">
    <property type="nucleotide sequence ID" value="NZ_FMAH01000020.1"/>
</dbReference>